<feature type="compositionally biased region" description="Basic and acidic residues" evidence="6">
    <location>
        <begin position="128"/>
        <end position="138"/>
    </location>
</feature>
<feature type="domain" description="AN1-type" evidence="7">
    <location>
        <begin position="5"/>
        <end position="53"/>
    </location>
</feature>
<sequence length="206" mass="23625">MAEFPGFGRQCNFGDCRLLDFLPIRCDACKKDFCASHYSYDAHCCQSSYKKDVQVPVCPLCSKPIPVARGERPDKPVSDHIDSNCKSNPALALKGKIYTYNCSQRNCRKRELNRIDCRLAALHRSNRRYKDESVKREPSNSSSAVQQHTEDEALAQALQNLLNNSDDYMTMEERDKAIAEELQRKEYQQQLQRVPANSNHERCTIS</sequence>
<proteinExistence type="predicted"/>
<dbReference type="InterPro" id="IPR035896">
    <property type="entry name" value="AN1-like_Znf"/>
</dbReference>
<dbReference type="InterPro" id="IPR000058">
    <property type="entry name" value="Znf_AN1"/>
</dbReference>
<dbReference type="SMART" id="SM00154">
    <property type="entry name" value="ZnF_AN1"/>
    <property type="match status" value="1"/>
</dbReference>
<evidence type="ECO:0000313" key="9">
    <source>
        <dbReference type="WBParaSite" id="sdigi.contig44.g2778.t1"/>
    </source>
</evidence>
<dbReference type="SUPFAM" id="SSF118310">
    <property type="entry name" value="AN1-like Zinc finger"/>
    <property type="match status" value="1"/>
</dbReference>
<feature type="region of interest" description="Disordered" evidence="6">
    <location>
        <begin position="128"/>
        <end position="148"/>
    </location>
</feature>
<dbReference type="Gene3D" id="4.10.1110.10">
    <property type="entry name" value="AN1-like Zinc finger"/>
    <property type="match status" value="1"/>
</dbReference>
<dbReference type="GO" id="GO:0008270">
    <property type="term" value="F:zinc ion binding"/>
    <property type="evidence" value="ECO:0007669"/>
    <property type="project" value="UniProtKB-KW"/>
</dbReference>
<dbReference type="InterPro" id="IPR057357">
    <property type="entry name" value="Znf-C2H2_ZFAND2A/B"/>
</dbReference>
<evidence type="ECO:0000259" key="7">
    <source>
        <dbReference type="PROSITE" id="PS51039"/>
    </source>
</evidence>
<dbReference type="GO" id="GO:0043161">
    <property type="term" value="P:proteasome-mediated ubiquitin-dependent protein catabolic process"/>
    <property type="evidence" value="ECO:0007669"/>
    <property type="project" value="TreeGrafter"/>
</dbReference>
<dbReference type="PROSITE" id="PS51039">
    <property type="entry name" value="ZF_AN1"/>
    <property type="match status" value="1"/>
</dbReference>
<accession>A0A915PUN5</accession>
<dbReference type="WBParaSite" id="sdigi.contig44.g2778.t1">
    <property type="protein sequence ID" value="sdigi.contig44.g2778.t1"/>
    <property type="gene ID" value="sdigi.contig44.g2778"/>
</dbReference>
<dbReference type="AlphaFoldDB" id="A0A915PUN5"/>
<evidence type="ECO:0000256" key="5">
    <source>
        <dbReference type="PROSITE-ProRule" id="PRU00449"/>
    </source>
</evidence>
<keyword evidence="4" id="KW-0862">Zinc</keyword>
<keyword evidence="1" id="KW-0479">Metal-binding</keyword>
<keyword evidence="8" id="KW-1185">Reference proteome</keyword>
<dbReference type="PANTHER" id="PTHR14677">
    <property type="entry name" value="ARSENITE INDUCUBLE RNA ASSOCIATED PROTEIN AIP-1-RELATED"/>
    <property type="match status" value="1"/>
</dbReference>
<evidence type="ECO:0000256" key="6">
    <source>
        <dbReference type="SAM" id="MobiDB-lite"/>
    </source>
</evidence>
<dbReference type="Proteomes" id="UP000887581">
    <property type="component" value="Unplaced"/>
</dbReference>
<dbReference type="Pfam" id="PF25403">
    <property type="entry name" value="zf-C2H2_ZFAND2"/>
    <property type="match status" value="1"/>
</dbReference>
<dbReference type="PANTHER" id="PTHR14677:SF20">
    <property type="entry name" value="ZINC FINGER AN1-TYPE CONTAINING 2A-RELATED"/>
    <property type="match status" value="1"/>
</dbReference>
<name>A0A915PUN5_9BILA</name>
<evidence type="ECO:0000256" key="1">
    <source>
        <dbReference type="ARBA" id="ARBA00022723"/>
    </source>
</evidence>
<evidence type="ECO:0000256" key="3">
    <source>
        <dbReference type="ARBA" id="ARBA00022771"/>
    </source>
</evidence>
<evidence type="ECO:0000256" key="4">
    <source>
        <dbReference type="ARBA" id="ARBA00022833"/>
    </source>
</evidence>
<dbReference type="GO" id="GO:0045047">
    <property type="term" value="P:protein targeting to ER"/>
    <property type="evidence" value="ECO:0007669"/>
    <property type="project" value="TreeGrafter"/>
</dbReference>
<protein>
    <submittedName>
        <fullName evidence="9">AN1-type domain-containing protein</fullName>
    </submittedName>
</protein>
<keyword evidence="3 5" id="KW-0863">Zinc-finger</keyword>
<evidence type="ECO:0000313" key="8">
    <source>
        <dbReference type="Proteomes" id="UP000887581"/>
    </source>
</evidence>
<dbReference type="Pfam" id="PF01428">
    <property type="entry name" value="zf-AN1"/>
    <property type="match status" value="1"/>
</dbReference>
<evidence type="ECO:0000256" key="2">
    <source>
        <dbReference type="ARBA" id="ARBA00022737"/>
    </source>
</evidence>
<keyword evidence="2" id="KW-0677">Repeat</keyword>
<organism evidence="8 9">
    <name type="scientific">Setaria digitata</name>
    <dbReference type="NCBI Taxonomy" id="48799"/>
    <lineage>
        <taxon>Eukaryota</taxon>
        <taxon>Metazoa</taxon>
        <taxon>Ecdysozoa</taxon>
        <taxon>Nematoda</taxon>
        <taxon>Chromadorea</taxon>
        <taxon>Rhabditida</taxon>
        <taxon>Spirurina</taxon>
        <taxon>Spiruromorpha</taxon>
        <taxon>Filarioidea</taxon>
        <taxon>Setariidae</taxon>
        <taxon>Setaria</taxon>
    </lineage>
</organism>
<dbReference type="GO" id="GO:0005783">
    <property type="term" value="C:endoplasmic reticulum"/>
    <property type="evidence" value="ECO:0007669"/>
    <property type="project" value="TreeGrafter"/>
</dbReference>
<reference evidence="9" key="1">
    <citation type="submission" date="2022-11" db="UniProtKB">
        <authorList>
            <consortium name="WormBaseParasite"/>
        </authorList>
    </citation>
    <scope>IDENTIFICATION</scope>
</reference>